<reference evidence="2" key="1">
    <citation type="submission" date="2021-02" db="EMBL/GenBank/DDBJ databases">
        <authorList>
            <person name="Nowell W R."/>
        </authorList>
    </citation>
    <scope>NUCLEOTIDE SEQUENCE</scope>
</reference>
<feature type="region of interest" description="Disordered" evidence="1">
    <location>
        <begin position="1"/>
        <end position="51"/>
    </location>
</feature>
<comment type="caution">
    <text evidence="2">The sequence shown here is derived from an EMBL/GenBank/DDBJ whole genome shotgun (WGS) entry which is preliminary data.</text>
</comment>
<evidence type="ECO:0000313" key="2">
    <source>
        <dbReference type="EMBL" id="CAF1462059.1"/>
    </source>
</evidence>
<accession>A0A815QFC1</accession>
<name>A0A815QFC1_9BILA</name>
<protein>
    <submittedName>
        <fullName evidence="2">Uncharacterized protein</fullName>
    </submittedName>
</protein>
<proteinExistence type="predicted"/>
<feature type="compositionally biased region" description="Basic and acidic residues" evidence="1">
    <location>
        <begin position="11"/>
        <end position="21"/>
    </location>
</feature>
<dbReference type="Proteomes" id="UP000663829">
    <property type="component" value="Unassembled WGS sequence"/>
</dbReference>
<gene>
    <name evidence="2" type="ORF">GPM918_LOCUS35123</name>
    <name evidence="3" type="ORF">SRO942_LOCUS35835</name>
</gene>
<evidence type="ECO:0000313" key="4">
    <source>
        <dbReference type="Proteomes" id="UP000663829"/>
    </source>
</evidence>
<organism evidence="2 4">
    <name type="scientific">Didymodactylos carnosus</name>
    <dbReference type="NCBI Taxonomy" id="1234261"/>
    <lineage>
        <taxon>Eukaryota</taxon>
        <taxon>Metazoa</taxon>
        <taxon>Spiralia</taxon>
        <taxon>Gnathifera</taxon>
        <taxon>Rotifera</taxon>
        <taxon>Eurotatoria</taxon>
        <taxon>Bdelloidea</taxon>
        <taxon>Philodinida</taxon>
        <taxon>Philodinidae</taxon>
        <taxon>Didymodactylos</taxon>
    </lineage>
</organism>
<dbReference type="EMBL" id="CAJNOQ010020054">
    <property type="protein sequence ID" value="CAF1462059.1"/>
    <property type="molecule type" value="Genomic_DNA"/>
</dbReference>
<evidence type="ECO:0000256" key="1">
    <source>
        <dbReference type="SAM" id="MobiDB-lite"/>
    </source>
</evidence>
<evidence type="ECO:0000313" key="3">
    <source>
        <dbReference type="EMBL" id="CAF4332055.1"/>
    </source>
</evidence>
<sequence>MSRRRPILKGNSERQGLREPLKPTPSALSNSFNPSLSSQSKPPLPAIPSQQDAQSILPTSLMVSNDAPTTIVPSSDEADLVLPTKLFTAKKTSVNGLSQAACSYLWFRRIKEIFLVMEKQNDAFSSFDMELARTDMIQTCEQYLESERLKGGGINMVGISRTKTETYYSIFLFS</sequence>
<feature type="compositionally biased region" description="Low complexity" evidence="1">
    <location>
        <begin position="25"/>
        <end position="41"/>
    </location>
</feature>
<dbReference type="AlphaFoldDB" id="A0A815QFC1"/>
<dbReference type="Proteomes" id="UP000681722">
    <property type="component" value="Unassembled WGS sequence"/>
</dbReference>
<keyword evidence="4" id="KW-1185">Reference proteome</keyword>
<dbReference type="EMBL" id="CAJOBC010085511">
    <property type="protein sequence ID" value="CAF4332055.1"/>
    <property type="molecule type" value="Genomic_DNA"/>
</dbReference>